<evidence type="ECO:0000313" key="2">
    <source>
        <dbReference type="EMBL" id="KAG7298714.1"/>
    </source>
</evidence>
<protein>
    <submittedName>
        <fullName evidence="5">Uncharacterized protein</fullName>
    </submittedName>
</protein>
<accession>A0ABQ7QVL4</accession>
<gene>
    <name evidence="4" type="ORF">JYU34_005002</name>
    <name evidence="5" type="ORF">JYU34_005004</name>
    <name evidence="3" type="ORF">JYU34_009175</name>
    <name evidence="2" type="ORF">JYU34_017121</name>
    <name evidence="1" type="ORF">JYU34_019530</name>
</gene>
<dbReference type="Proteomes" id="UP000823941">
    <property type="component" value="Chromosome 7"/>
</dbReference>
<dbReference type="Proteomes" id="UP000823941">
    <property type="component" value="Chromosome 23"/>
</dbReference>
<evidence type="ECO:0000313" key="6">
    <source>
        <dbReference type="Proteomes" id="UP000823941"/>
    </source>
</evidence>
<sequence length="169" mass="20333">MTGILISHYVHPNSITIITCLSEDADFYPQLQFRNENESLFMCYSEWQKIYKSIKEKQLCNNKQYFNFPFYTFLHCDKRCSDEFVILLVDALKLFAHCVDARLKMLHYERIKAYKFILKIECIFEKCYIPIENISSVLYYYADSLSLVEMELVTLCIDYFTKCYLRFQL</sequence>
<reference evidence="5 6" key="1">
    <citation type="submission" date="2021-06" db="EMBL/GenBank/DDBJ databases">
        <title>A haploid diamondback moth (Plutella xylostella L.) genome assembly resolves 31 chromosomes and identifies a diamide resistance mutation.</title>
        <authorList>
            <person name="Ward C.M."/>
            <person name="Perry K.D."/>
            <person name="Baker G."/>
            <person name="Powis K."/>
            <person name="Heckel D.G."/>
            <person name="Baxter S.W."/>
        </authorList>
    </citation>
    <scope>NUCLEOTIDE SEQUENCE [LARGE SCALE GENOMIC DNA]</scope>
    <source>
        <strain evidence="5 6">LV</strain>
        <tissue evidence="5">Single pupa</tissue>
    </source>
</reference>
<dbReference type="EMBL" id="JAHIBW010000007">
    <property type="protein sequence ID" value="KAG7309091.1"/>
    <property type="molecule type" value="Genomic_DNA"/>
</dbReference>
<proteinExistence type="predicted"/>
<evidence type="ECO:0000313" key="3">
    <source>
        <dbReference type="EMBL" id="KAG7306529.1"/>
    </source>
</evidence>
<dbReference type="EMBL" id="JAHIBW010000026">
    <property type="protein sequence ID" value="KAG7297517.1"/>
    <property type="molecule type" value="Genomic_DNA"/>
</dbReference>
<keyword evidence="6" id="KW-1185">Reference proteome</keyword>
<dbReference type="Proteomes" id="UP000823941">
    <property type="component" value="Chromosome 12"/>
</dbReference>
<evidence type="ECO:0000313" key="5">
    <source>
        <dbReference type="EMBL" id="KAG7309091.1"/>
    </source>
</evidence>
<organism evidence="5 6">
    <name type="scientific">Plutella xylostella</name>
    <name type="common">Diamondback moth</name>
    <name type="synonym">Plutella maculipennis</name>
    <dbReference type="NCBI Taxonomy" id="51655"/>
    <lineage>
        <taxon>Eukaryota</taxon>
        <taxon>Metazoa</taxon>
        <taxon>Ecdysozoa</taxon>
        <taxon>Arthropoda</taxon>
        <taxon>Hexapoda</taxon>
        <taxon>Insecta</taxon>
        <taxon>Pterygota</taxon>
        <taxon>Neoptera</taxon>
        <taxon>Endopterygota</taxon>
        <taxon>Lepidoptera</taxon>
        <taxon>Glossata</taxon>
        <taxon>Ditrysia</taxon>
        <taxon>Yponomeutoidea</taxon>
        <taxon>Plutellidae</taxon>
        <taxon>Plutella</taxon>
    </lineage>
</organism>
<dbReference type="EMBL" id="JAHIBW010000023">
    <property type="protein sequence ID" value="KAG7298714.1"/>
    <property type="molecule type" value="Genomic_DNA"/>
</dbReference>
<evidence type="ECO:0000313" key="1">
    <source>
        <dbReference type="EMBL" id="KAG7297517.1"/>
    </source>
</evidence>
<comment type="caution">
    <text evidence="5">The sequence shown here is derived from an EMBL/GenBank/DDBJ whole genome shotgun (WGS) entry which is preliminary data.</text>
</comment>
<name>A0ABQ7QVL4_PLUXY</name>
<dbReference type="EMBL" id="JAHIBW010000007">
    <property type="protein sequence ID" value="KAG7309089.1"/>
    <property type="molecule type" value="Genomic_DNA"/>
</dbReference>
<dbReference type="Proteomes" id="UP000823941">
    <property type="component" value="Chromosome 26"/>
</dbReference>
<dbReference type="EMBL" id="JAHIBW010000012">
    <property type="protein sequence ID" value="KAG7306529.1"/>
    <property type="molecule type" value="Genomic_DNA"/>
</dbReference>
<evidence type="ECO:0000313" key="4">
    <source>
        <dbReference type="EMBL" id="KAG7309089.1"/>
    </source>
</evidence>